<dbReference type="InterPro" id="IPR011141">
    <property type="entry name" value="Polyketide_synthase_type-III"/>
</dbReference>
<evidence type="ECO:0000259" key="5">
    <source>
        <dbReference type="Pfam" id="PF02797"/>
    </source>
</evidence>
<comment type="similarity">
    <text evidence="1">Belongs to the thiolase-like superfamily. Chalcone/stilbene synthases family.</text>
</comment>
<evidence type="ECO:0000256" key="3">
    <source>
        <dbReference type="PIRSR" id="PIRSR000451-1"/>
    </source>
</evidence>
<dbReference type="STRING" id="320771.Cflav_PD0971"/>
<dbReference type="SUPFAM" id="SSF53901">
    <property type="entry name" value="Thiolase-like"/>
    <property type="match status" value="1"/>
</dbReference>
<dbReference type="RefSeq" id="WP_007417974.1">
    <property type="nucleotide sequence ID" value="NZ_ABOX02000052.1"/>
</dbReference>
<organism evidence="6 7">
    <name type="scientific">Pedosphaera parvula (strain Ellin514)</name>
    <dbReference type="NCBI Taxonomy" id="320771"/>
    <lineage>
        <taxon>Bacteria</taxon>
        <taxon>Pseudomonadati</taxon>
        <taxon>Verrucomicrobiota</taxon>
        <taxon>Pedosphaerae</taxon>
        <taxon>Pedosphaerales</taxon>
        <taxon>Pedosphaeraceae</taxon>
        <taxon>Pedosphaera</taxon>
    </lineage>
</organism>
<dbReference type="GO" id="GO:0016747">
    <property type="term" value="F:acyltransferase activity, transferring groups other than amino-acyl groups"/>
    <property type="evidence" value="ECO:0007669"/>
    <property type="project" value="InterPro"/>
</dbReference>
<keyword evidence="2" id="KW-0808">Transferase</keyword>
<proteinExistence type="inferred from homology"/>
<dbReference type="Pfam" id="PF02797">
    <property type="entry name" value="Chal_sti_synt_C"/>
    <property type="match status" value="1"/>
</dbReference>
<evidence type="ECO:0000256" key="2">
    <source>
        <dbReference type="ARBA" id="ARBA00022679"/>
    </source>
</evidence>
<evidence type="ECO:0000313" key="6">
    <source>
        <dbReference type="EMBL" id="EEF58006.1"/>
    </source>
</evidence>
<dbReference type="AlphaFoldDB" id="B9XQ88"/>
<dbReference type="OrthoDB" id="9786288at2"/>
<dbReference type="InterPro" id="IPR012328">
    <property type="entry name" value="Chalcone/stilbene_synt_C"/>
</dbReference>
<keyword evidence="7" id="KW-1185">Reference proteome</keyword>
<gene>
    <name evidence="6" type="ORF">Cflav_PD0971</name>
</gene>
<evidence type="ECO:0000313" key="7">
    <source>
        <dbReference type="Proteomes" id="UP000003688"/>
    </source>
</evidence>
<dbReference type="PANTHER" id="PTHR11877">
    <property type="entry name" value="HYDROXYMETHYLGLUTARYL-COA SYNTHASE"/>
    <property type="match status" value="1"/>
</dbReference>
<reference evidence="6 7" key="1">
    <citation type="journal article" date="2011" name="J. Bacteriol.">
        <title>Genome sequence of 'Pedosphaera parvula' Ellin514, an aerobic Verrucomicrobial isolate from pasture soil.</title>
        <authorList>
            <person name="Kant R."/>
            <person name="van Passel M.W."/>
            <person name="Sangwan P."/>
            <person name="Palva A."/>
            <person name="Lucas S."/>
            <person name="Copeland A."/>
            <person name="Lapidus A."/>
            <person name="Glavina Del Rio T."/>
            <person name="Dalin E."/>
            <person name="Tice H."/>
            <person name="Bruce D."/>
            <person name="Goodwin L."/>
            <person name="Pitluck S."/>
            <person name="Chertkov O."/>
            <person name="Larimer F.W."/>
            <person name="Land M.L."/>
            <person name="Hauser L."/>
            <person name="Brettin T.S."/>
            <person name="Detter J.C."/>
            <person name="Han S."/>
            <person name="de Vos W.M."/>
            <person name="Janssen P.H."/>
            <person name="Smidt H."/>
        </authorList>
    </citation>
    <scope>NUCLEOTIDE SEQUENCE [LARGE SCALE GENOMIC DNA]</scope>
    <source>
        <strain evidence="6 7">Ellin514</strain>
    </source>
</reference>
<protein>
    <submittedName>
        <fullName evidence="6">Chalcone and stilbene synthase domain protein</fullName>
    </submittedName>
</protein>
<accession>B9XQ88</accession>
<dbReference type="Proteomes" id="UP000003688">
    <property type="component" value="Unassembled WGS sequence"/>
</dbReference>
<comment type="caution">
    <text evidence="6">The sequence shown here is derived from an EMBL/GenBank/DDBJ whole genome shotgun (WGS) entry which is preliminary data.</text>
</comment>
<name>B9XQ88_PEDPL</name>
<feature type="domain" description="Chalcone/stilbene synthase N-terminal" evidence="4">
    <location>
        <begin position="4"/>
        <end position="204"/>
    </location>
</feature>
<feature type="domain" description="Chalcone/stilbene synthase C-terminal" evidence="5">
    <location>
        <begin position="241"/>
        <end position="325"/>
    </location>
</feature>
<dbReference type="GO" id="GO:0030639">
    <property type="term" value="P:polyketide biosynthetic process"/>
    <property type="evidence" value="ECO:0007669"/>
    <property type="project" value="TreeGrafter"/>
</dbReference>
<dbReference type="Gene3D" id="3.40.47.10">
    <property type="match status" value="2"/>
</dbReference>
<sequence>MFITGIGTAAPRQRYKQSEGWETVQQTVQFTQLTSRSKAILRKVLTGNNGVETRHLALSSLHEAFEINPDILHQRFARHAPQLAAEAAEEALKNSQTDRREIDAVIISTCTGYICPGLTSYVSEKLGLKPDVFALDLVGQGCGAALPNMRAGEALLASGRSRRVLSICVEVCSAAMFIDDDPGVLISACLFGDGSGAAVLSNEPNPNNRRIEWKVCNTMLAAKDREFLRFEMVHGMLRNVLRPEVPMLAAENADKLLRETLARAGVTRGEIKNWIWHAGGRDVLLALQEKLGLSTMDTRWSAEVLREYGNMSSPCVYFALQNALAEQAGGGVWWMCSFGAGFSCHGALLEVS</sequence>
<dbReference type="InterPro" id="IPR001099">
    <property type="entry name" value="Chalcone/stilbene_synt_N"/>
</dbReference>
<dbReference type="InterPro" id="IPR016039">
    <property type="entry name" value="Thiolase-like"/>
</dbReference>
<evidence type="ECO:0000259" key="4">
    <source>
        <dbReference type="Pfam" id="PF00195"/>
    </source>
</evidence>
<dbReference type="Pfam" id="PF00195">
    <property type="entry name" value="Chal_sti_synt_N"/>
    <property type="match status" value="1"/>
</dbReference>
<dbReference type="PIRSF" id="PIRSF000451">
    <property type="entry name" value="PKS_III"/>
    <property type="match status" value="1"/>
</dbReference>
<evidence type="ECO:0000256" key="1">
    <source>
        <dbReference type="ARBA" id="ARBA00005531"/>
    </source>
</evidence>
<feature type="active site" description="Acyl-thioester intermediate" evidence="3">
    <location>
        <position position="142"/>
    </location>
</feature>
<dbReference type="EMBL" id="ABOX02000052">
    <property type="protein sequence ID" value="EEF58006.1"/>
    <property type="molecule type" value="Genomic_DNA"/>
</dbReference>
<dbReference type="PANTHER" id="PTHR11877:SF46">
    <property type="entry name" value="TYPE III POLYKETIDE SYNTHASE A"/>
    <property type="match status" value="1"/>
</dbReference>